<evidence type="ECO:0000259" key="3">
    <source>
        <dbReference type="PROSITE" id="PS50240"/>
    </source>
</evidence>
<evidence type="ECO:0000256" key="2">
    <source>
        <dbReference type="ARBA" id="ARBA00024195"/>
    </source>
</evidence>
<evidence type="ECO:0000256" key="1">
    <source>
        <dbReference type="ARBA" id="ARBA00023157"/>
    </source>
</evidence>
<dbReference type="InterPro" id="IPR043504">
    <property type="entry name" value="Peptidase_S1_PA_chymotrypsin"/>
</dbReference>
<name>A0A443S4J4_9ACAR</name>
<protein>
    <submittedName>
        <fullName evidence="4">Serine protease 27-like protein</fullName>
    </submittedName>
</protein>
<dbReference type="OrthoDB" id="6424634at2759"/>
<reference evidence="4 5" key="1">
    <citation type="journal article" date="2018" name="Gigascience">
        <title>Genomes of trombidid mites reveal novel predicted allergens and laterally-transferred genes associated with secondary metabolism.</title>
        <authorList>
            <person name="Dong X."/>
            <person name="Chaisiri K."/>
            <person name="Xia D."/>
            <person name="Armstrong S.D."/>
            <person name="Fang Y."/>
            <person name="Donnelly M.J."/>
            <person name="Kadowaki T."/>
            <person name="McGarry J.W."/>
            <person name="Darby A.C."/>
            <person name="Makepeace B.L."/>
        </authorList>
    </citation>
    <scope>NUCLEOTIDE SEQUENCE [LARGE SCALE GENOMIC DNA]</scope>
    <source>
        <strain evidence="4">UoL-UT</strain>
    </source>
</reference>
<dbReference type="PROSITE" id="PS50240">
    <property type="entry name" value="TRYPSIN_DOM"/>
    <property type="match status" value="1"/>
</dbReference>
<dbReference type="AlphaFoldDB" id="A0A443S4J4"/>
<dbReference type="GO" id="GO:0004252">
    <property type="term" value="F:serine-type endopeptidase activity"/>
    <property type="evidence" value="ECO:0007669"/>
    <property type="project" value="InterPro"/>
</dbReference>
<dbReference type="PANTHER" id="PTHR24256">
    <property type="entry name" value="TRYPTASE-RELATED"/>
    <property type="match status" value="1"/>
</dbReference>
<dbReference type="Gene3D" id="2.40.10.10">
    <property type="entry name" value="Trypsin-like serine proteases"/>
    <property type="match status" value="1"/>
</dbReference>
<keyword evidence="5" id="KW-1185">Reference proteome</keyword>
<dbReference type="InterPro" id="IPR051487">
    <property type="entry name" value="Ser/Thr_Proteases_Immune/Dev"/>
</dbReference>
<dbReference type="Proteomes" id="UP000288716">
    <property type="component" value="Unassembled WGS sequence"/>
</dbReference>
<dbReference type="SUPFAM" id="SSF50494">
    <property type="entry name" value="Trypsin-like serine proteases"/>
    <property type="match status" value="1"/>
</dbReference>
<dbReference type="InterPro" id="IPR009003">
    <property type="entry name" value="Peptidase_S1_PA"/>
</dbReference>
<comment type="caution">
    <text evidence="4">The sequence shown here is derived from an EMBL/GenBank/DDBJ whole genome shotgun (WGS) entry which is preliminary data.</text>
</comment>
<evidence type="ECO:0000313" key="4">
    <source>
        <dbReference type="EMBL" id="RWS22450.1"/>
    </source>
</evidence>
<dbReference type="GO" id="GO:0006508">
    <property type="term" value="P:proteolysis"/>
    <property type="evidence" value="ECO:0007669"/>
    <property type="project" value="UniProtKB-KW"/>
</dbReference>
<dbReference type="PROSITE" id="PS00135">
    <property type="entry name" value="TRYPSIN_SER"/>
    <property type="match status" value="1"/>
</dbReference>
<keyword evidence="4" id="KW-0378">Hydrolase</keyword>
<dbReference type="InterPro" id="IPR033116">
    <property type="entry name" value="TRYPSIN_SER"/>
</dbReference>
<dbReference type="InterPro" id="IPR001254">
    <property type="entry name" value="Trypsin_dom"/>
</dbReference>
<dbReference type="SMART" id="SM00020">
    <property type="entry name" value="Tryp_SPc"/>
    <property type="match status" value="1"/>
</dbReference>
<gene>
    <name evidence="4" type="ORF">B4U80_06036</name>
</gene>
<feature type="domain" description="Peptidase S1" evidence="3">
    <location>
        <begin position="1"/>
        <end position="186"/>
    </location>
</feature>
<evidence type="ECO:0000313" key="5">
    <source>
        <dbReference type="Proteomes" id="UP000288716"/>
    </source>
</evidence>
<dbReference type="Pfam" id="PF00089">
    <property type="entry name" value="Trypsin"/>
    <property type="match status" value="1"/>
</dbReference>
<accession>A0A443S4J4</accession>
<dbReference type="STRING" id="299467.A0A443S4J4"/>
<dbReference type="EMBL" id="NCKV01008779">
    <property type="protein sequence ID" value="RWS22450.1"/>
    <property type="molecule type" value="Genomic_DNA"/>
</dbReference>
<keyword evidence="1" id="KW-1015">Disulfide bond</keyword>
<sequence length="187" mass="20375">MVEDTSLATIHKVVAVKALSNKSGESFFDDLTLLEVSPPFKYRAHNEKRRGVTSVCLPEVDGKFNESKADLVGFGNIGEFHNFPASSLMTAALDIIDIETCNRESRLKNPQIFNDEDKKKVVCASITNESKTACHGDSGGPLTVNRNGKVVQVGVVSASSITGCGNRQTIFTSVTYYRNWIKDITGV</sequence>
<proteinExistence type="inferred from homology"/>
<comment type="similarity">
    <text evidence="2">Belongs to the peptidase S1 family. CLIP subfamily.</text>
</comment>
<organism evidence="4 5">
    <name type="scientific">Leptotrombidium deliense</name>
    <dbReference type="NCBI Taxonomy" id="299467"/>
    <lineage>
        <taxon>Eukaryota</taxon>
        <taxon>Metazoa</taxon>
        <taxon>Ecdysozoa</taxon>
        <taxon>Arthropoda</taxon>
        <taxon>Chelicerata</taxon>
        <taxon>Arachnida</taxon>
        <taxon>Acari</taxon>
        <taxon>Acariformes</taxon>
        <taxon>Trombidiformes</taxon>
        <taxon>Prostigmata</taxon>
        <taxon>Anystina</taxon>
        <taxon>Parasitengona</taxon>
        <taxon>Trombiculoidea</taxon>
        <taxon>Trombiculidae</taxon>
        <taxon>Leptotrombidium</taxon>
    </lineage>
</organism>
<keyword evidence="4" id="KW-0645">Protease</keyword>
<dbReference type="VEuPathDB" id="VectorBase:LDEU009590"/>